<name>A0ABW7IV53_9VIBR</name>
<comment type="caution">
    <text evidence="1">The sequence shown here is derived from an EMBL/GenBank/DDBJ whole genome shotgun (WGS) entry which is preliminary data.</text>
</comment>
<keyword evidence="2" id="KW-1185">Reference proteome</keyword>
<accession>A0ABW7IV53</accession>
<sequence length="54" mass="6162">MGLTVLELEDCSRWSMIDIPMHNVVGSTALISKDGRQYHVQFDSSRTKYAVDEM</sequence>
<organism evidence="1 2">
    <name type="scientific">Vibrio rumoiensis</name>
    <dbReference type="NCBI Taxonomy" id="76258"/>
    <lineage>
        <taxon>Bacteria</taxon>
        <taxon>Pseudomonadati</taxon>
        <taxon>Pseudomonadota</taxon>
        <taxon>Gammaproteobacteria</taxon>
        <taxon>Vibrionales</taxon>
        <taxon>Vibrionaceae</taxon>
        <taxon>Vibrio</taxon>
    </lineage>
</organism>
<protein>
    <submittedName>
        <fullName evidence="1">Uncharacterized protein</fullName>
    </submittedName>
</protein>
<dbReference type="Proteomes" id="UP001607151">
    <property type="component" value="Unassembled WGS sequence"/>
</dbReference>
<evidence type="ECO:0000313" key="2">
    <source>
        <dbReference type="Proteomes" id="UP001607151"/>
    </source>
</evidence>
<gene>
    <name evidence="1" type="ORF">ACGRQ9_08455</name>
</gene>
<evidence type="ECO:0000313" key="1">
    <source>
        <dbReference type="EMBL" id="MFH0265519.1"/>
    </source>
</evidence>
<reference evidence="1 2" key="1">
    <citation type="submission" date="2024-10" db="EMBL/GenBank/DDBJ databases">
        <authorList>
            <person name="Yibar A."/>
            <person name="Saticioglu I.B."/>
            <person name="Duman M."/>
            <person name="Ajmi N."/>
            <person name="Gurler F."/>
            <person name="Ay H."/>
            <person name="Onuk E."/>
            <person name="Guler S."/>
            <person name="Romalde J.L."/>
        </authorList>
    </citation>
    <scope>NUCLEOTIDE SEQUENCE [LARGE SCALE GENOMIC DNA]</scope>
    <source>
        <strain evidence="1 2">14-MA-B</strain>
    </source>
</reference>
<proteinExistence type="predicted"/>
<dbReference type="RefSeq" id="WP_394607695.1">
    <property type="nucleotide sequence ID" value="NZ_JBIHSN010000002.1"/>
</dbReference>
<dbReference type="EMBL" id="JBIHSN010000002">
    <property type="protein sequence ID" value="MFH0265519.1"/>
    <property type="molecule type" value="Genomic_DNA"/>
</dbReference>